<sequence length="58" mass="7300">MDRNKWRIRKQGGQWQVWRPREYQSVVQFDTFEQLLRWRPDCRRFLNGHCSCRNECAQ</sequence>
<gene>
    <name evidence="1" type="ORF">BN970_03332</name>
</gene>
<dbReference type="EMBL" id="CTEF01000002">
    <property type="protein sequence ID" value="CQD15818.1"/>
    <property type="molecule type" value="Genomic_DNA"/>
</dbReference>
<protein>
    <submittedName>
        <fullName evidence="1">Uncharacterized protein</fullName>
    </submittedName>
</protein>
<evidence type="ECO:0000313" key="1">
    <source>
        <dbReference type="EMBL" id="CQD15818.1"/>
    </source>
</evidence>
<proteinExistence type="predicted"/>
<accession>A0A0U1DGN4</accession>
<name>A0A0U1DGN4_9MYCO</name>
<organism evidence="1 2">
    <name type="scientific">Mycolicibacterium conceptionense</name>
    <dbReference type="NCBI Taxonomy" id="451644"/>
    <lineage>
        <taxon>Bacteria</taxon>
        <taxon>Bacillati</taxon>
        <taxon>Actinomycetota</taxon>
        <taxon>Actinomycetes</taxon>
        <taxon>Mycobacteriales</taxon>
        <taxon>Mycobacteriaceae</taxon>
        <taxon>Mycolicibacterium</taxon>
    </lineage>
</organism>
<dbReference type="AlphaFoldDB" id="A0A0U1DGN4"/>
<reference evidence="1 2" key="1">
    <citation type="submission" date="2015-03" db="EMBL/GenBank/DDBJ databases">
        <authorList>
            <person name="Murphy D."/>
        </authorList>
    </citation>
    <scope>NUCLEOTIDE SEQUENCE [LARGE SCALE GENOMIC DNA]</scope>
    <source>
        <strain evidence="1 2">D16</strain>
    </source>
</reference>
<evidence type="ECO:0000313" key="2">
    <source>
        <dbReference type="Proteomes" id="UP000182227"/>
    </source>
</evidence>
<dbReference type="Proteomes" id="UP000182227">
    <property type="component" value="Unassembled WGS sequence"/>
</dbReference>